<comment type="caution">
    <text evidence="14">The sequence shown here is derived from an EMBL/GenBank/DDBJ whole genome shotgun (WGS) entry which is preliminary data.</text>
</comment>
<reference evidence="14" key="2">
    <citation type="submission" date="2020-09" db="EMBL/GenBank/DDBJ databases">
        <authorList>
            <person name="Sun Q."/>
            <person name="Zhou Y."/>
        </authorList>
    </citation>
    <scope>NUCLEOTIDE SEQUENCE</scope>
    <source>
        <strain evidence="14">CGMCC 1.12181</strain>
    </source>
</reference>
<keyword evidence="15" id="KW-1185">Reference proteome</keyword>
<accession>A0A917CWG4</accession>
<dbReference type="NCBIfam" id="TIGR02970">
    <property type="entry name" value="succ_dehyd_cytB"/>
    <property type="match status" value="1"/>
</dbReference>
<keyword evidence="8 13" id="KW-1133">Transmembrane helix</keyword>
<comment type="similarity">
    <text evidence="3">Belongs to the cytochrome b560 family.</text>
</comment>
<feature type="transmembrane region" description="Helical" evidence="13">
    <location>
        <begin position="60"/>
        <end position="82"/>
    </location>
</feature>
<evidence type="ECO:0000256" key="8">
    <source>
        <dbReference type="ARBA" id="ARBA00022989"/>
    </source>
</evidence>
<organism evidence="14 15">
    <name type="scientific">Marinicella pacifica</name>
    <dbReference type="NCBI Taxonomy" id="1171543"/>
    <lineage>
        <taxon>Bacteria</taxon>
        <taxon>Pseudomonadati</taxon>
        <taxon>Pseudomonadota</taxon>
        <taxon>Gammaproteobacteria</taxon>
        <taxon>Lysobacterales</taxon>
        <taxon>Marinicellaceae</taxon>
        <taxon>Marinicella</taxon>
    </lineage>
</organism>
<dbReference type="InterPro" id="IPR018495">
    <property type="entry name" value="Succ_DH_cyt_bsu_CS"/>
</dbReference>
<dbReference type="InterPro" id="IPR034804">
    <property type="entry name" value="SQR/QFR_C/D"/>
</dbReference>
<dbReference type="GO" id="GO:0009055">
    <property type="term" value="F:electron transfer activity"/>
    <property type="evidence" value="ECO:0007669"/>
    <property type="project" value="InterPro"/>
</dbReference>
<keyword evidence="5 12" id="KW-0349">Heme</keyword>
<name>A0A917CWG4_9GAMM</name>
<keyword evidence="7 12" id="KW-0479">Metal-binding</keyword>
<keyword evidence="10 13" id="KW-0472">Membrane</keyword>
<keyword evidence="9 12" id="KW-0408">Iron</keyword>
<dbReference type="Pfam" id="PF01127">
    <property type="entry name" value="Sdh_cyt"/>
    <property type="match status" value="1"/>
</dbReference>
<dbReference type="GO" id="GO:0006099">
    <property type="term" value="P:tricarboxylic acid cycle"/>
    <property type="evidence" value="ECO:0007669"/>
    <property type="project" value="InterPro"/>
</dbReference>
<dbReference type="CDD" id="cd03499">
    <property type="entry name" value="SQR_TypeC_SdhC"/>
    <property type="match status" value="1"/>
</dbReference>
<feature type="binding site" description="axial binding residue" evidence="12">
    <location>
        <position position="81"/>
    </location>
    <ligand>
        <name>heme</name>
        <dbReference type="ChEBI" id="CHEBI:30413"/>
        <note>ligand shared with second transmembrane subunit</note>
    </ligand>
    <ligandPart>
        <name>Fe</name>
        <dbReference type="ChEBI" id="CHEBI:18248"/>
    </ligandPart>
</feature>
<dbReference type="Gene3D" id="1.20.1300.10">
    <property type="entry name" value="Fumarate reductase/succinate dehydrogenase, transmembrane subunit"/>
    <property type="match status" value="1"/>
</dbReference>
<evidence type="ECO:0000256" key="1">
    <source>
        <dbReference type="ARBA" id="ARBA00004050"/>
    </source>
</evidence>
<evidence type="ECO:0000256" key="3">
    <source>
        <dbReference type="ARBA" id="ARBA00007244"/>
    </source>
</evidence>
<evidence type="ECO:0000256" key="13">
    <source>
        <dbReference type="SAM" id="Phobius"/>
    </source>
</evidence>
<dbReference type="PIRSF" id="PIRSF000178">
    <property type="entry name" value="SDH_cyt_b560"/>
    <property type="match status" value="1"/>
</dbReference>
<sequence length="125" mass="14073">MSSSNRPLSPHLQVYKFPLTVKTSILHRITGLLLAFGLVVFVYWLTALATNTTAADKLRAWLLTVPGQILVYLWLLTFFYHFCNGIRHLFWDVGKGFTNEQAQRSAVAVLVASLLLTVLTFFLAS</sequence>
<comment type="function">
    <text evidence="1">Membrane-anchoring subunit of succinate dehydrogenase (SDH).</text>
</comment>
<comment type="subcellular location">
    <subcellularLocation>
        <location evidence="2">Membrane</location>
        <topology evidence="2">Multi-pass membrane protein</topology>
    </subcellularLocation>
</comment>
<evidence type="ECO:0000256" key="7">
    <source>
        <dbReference type="ARBA" id="ARBA00022723"/>
    </source>
</evidence>
<dbReference type="Proteomes" id="UP000605253">
    <property type="component" value="Unassembled WGS sequence"/>
</dbReference>
<proteinExistence type="inferred from homology"/>
<protein>
    <recommendedName>
        <fullName evidence="4">Succinate dehydrogenase cytochrome b556 subunit</fullName>
    </recommendedName>
</protein>
<dbReference type="GO" id="GO:0046872">
    <property type="term" value="F:metal ion binding"/>
    <property type="evidence" value="ECO:0007669"/>
    <property type="project" value="UniProtKB-KW"/>
</dbReference>
<gene>
    <name evidence="14" type="ORF">GCM10011365_21630</name>
</gene>
<dbReference type="InterPro" id="IPR014314">
    <property type="entry name" value="Succ_DH_cytb556"/>
</dbReference>
<dbReference type="PROSITE" id="PS01000">
    <property type="entry name" value="SDH_CYT_1"/>
    <property type="match status" value="1"/>
</dbReference>
<evidence type="ECO:0000256" key="9">
    <source>
        <dbReference type="ARBA" id="ARBA00023004"/>
    </source>
</evidence>
<dbReference type="GO" id="GO:0016020">
    <property type="term" value="C:membrane"/>
    <property type="evidence" value="ECO:0007669"/>
    <property type="project" value="UniProtKB-SubCell"/>
</dbReference>
<comment type="cofactor">
    <cofactor evidence="12">
        <name>heme</name>
        <dbReference type="ChEBI" id="CHEBI:30413"/>
    </cofactor>
    <text evidence="12">The heme is bound between the two transmembrane subunits.</text>
</comment>
<evidence type="ECO:0000313" key="14">
    <source>
        <dbReference type="EMBL" id="GGG00056.1"/>
    </source>
</evidence>
<evidence type="ECO:0000256" key="5">
    <source>
        <dbReference type="ARBA" id="ARBA00022617"/>
    </source>
</evidence>
<evidence type="ECO:0000256" key="11">
    <source>
        <dbReference type="ARBA" id="ARBA00025912"/>
    </source>
</evidence>
<evidence type="ECO:0000256" key="12">
    <source>
        <dbReference type="PIRSR" id="PIRSR000178-1"/>
    </source>
</evidence>
<keyword evidence="6 13" id="KW-0812">Transmembrane</keyword>
<evidence type="ECO:0000256" key="6">
    <source>
        <dbReference type="ARBA" id="ARBA00022692"/>
    </source>
</evidence>
<dbReference type="SUPFAM" id="SSF81343">
    <property type="entry name" value="Fumarate reductase respiratory complex transmembrane subunits"/>
    <property type="match status" value="1"/>
</dbReference>
<dbReference type="PANTHER" id="PTHR10978">
    <property type="entry name" value="SUCCINATE DEHYDROGENASE CYTOCHROME B560 SUBUNIT"/>
    <property type="match status" value="1"/>
</dbReference>
<dbReference type="RefSeq" id="WP_188365763.1">
    <property type="nucleotide sequence ID" value="NZ_BAABJF010000024.1"/>
</dbReference>
<dbReference type="PANTHER" id="PTHR10978:SF5">
    <property type="entry name" value="SUCCINATE DEHYDROGENASE CYTOCHROME B560 SUBUNIT, MITOCHONDRIAL"/>
    <property type="match status" value="1"/>
</dbReference>
<evidence type="ECO:0000256" key="4">
    <source>
        <dbReference type="ARBA" id="ARBA00020076"/>
    </source>
</evidence>
<evidence type="ECO:0000313" key="15">
    <source>
        <dbReference type="Proteomes" id="UP000605253"/>
    </source>
</evidence>
<feature type="transmembrane region" description="Helical" evidence="13">
    <location>
        <begin position="25"/>
        <end position="48"/>
    </location>
</feature>
<dbReference type="PROSITE" id="PS01001">
    <property type="entry name" value="SDH_CYT_2"/>
    <property type="match status" value="1"/>
</dbReference>
<dbReference type="InterPro" id="IPR000701">
    <property type="entry name" value="SuccDH_FuR_B_TM-su"/>
</dbReference>
<reference evidence="14" key="1">
    <citation type="journal article" date="2014" name="Int. J. Syst. Evol. Microbiol.">
        <title>Complete genome sequence of Corynebacterium casei LMG S-19264T (=DSM 44701T), isolated from a smear-ripened cheese.</title>
        <authorList>
            <consortium name="US DOE Joint Genome Institute (JGI-PGF)"/>
            <person name="Walter F."/>
            <person name="Albersmeier A."/>
            <person name="Kalinowski J."/>
            <person name="Ruckert C."/>
        </authorList>
    </citation>
    <scope>NUCLEOTIDE SEQUENCE</scope>
    <source>
        <strain evidence="14">CGMCC 1.12181</strain>
    </source>
</reference>
<evidence type="ECO:0000256" key="10">
    <source>
        <dbReference type="ARBA" id="ARBA00023136"/>
    </source>
</evidence>
<evidence type="ECO:0000256" key="2">
    <source>
        <dbReference type="ARBA" id="ARBA00004141"/>
    </source>
</evidence>
<dbReference type="EMBL" id="BMEO01000011">
    <property type="protein sequence ID" value="GGG00056.1"/>
    <property type="molecule type" value="Genomic_DNA"/>
</dbReference>
<feature type="transmembrane region" description="Helical" evidence="13">
    <location>
        <begin position="102"/>
        <end position="124"/>
    </location>
</feature>
<comment type="subunit">
    <text evidence="11">Part of an enzyme complex containing four subunits: a flavoprotein, an iron-sulfur protein, plus two membrane-anchoring proteins, SdhC and SdhD. The complex can form homotrimers.</text>
</comment>
<dbReference type="AlphaFoldDB" id="A0A917CWG4"/>